<dbReference type="InterPro" id="IPR014942">
    <property type="entry name" value="AbiEii"/>
</dbReference>
<dbReference type="EMBL" id="PFOE01000012">
    <property type="protein sequence ID" value="PIZ68848.1"/>
    <property type="molecule type" value="Genomic_DNA"/>
</dbReference>
<evidence type="ECO:0000313" key="1">
    <source>
        <dbReference type="EMBL" id="PIZ68848.1"/>
    </source>
</evidence>
<evidence type="ECO:0000313" key="2">
    <source>
        <dbReference type="Proteomes" id="UP000230177"/>
    </source>
</evidence>
<sequence>MITRDKLFELSRKYKINESTILREYIQLYFLSRFYSYKESKNIFFKGGTAIHLIYHSSRFSEDMDFTVEEAEKKFTNFILKFFSTLKKEEPVEFKERKTIAGKRYLLTYAPSLVNYKVFINLDFSFREKIFLKEKSIINTDFPVIFRSYLNHPDKNELLAEKIRAFLIRVEGRDIYDIWYLLSQKGEINEKIILEKLRYYKIKTFNKKDIFKKLDSFAKKDFILDLRPFVSINEREKLGDFFDYLKDYIRESL</sequence>
<dbReference type="AlphaFoldDB" id="A0A2M7UCB8"/>
<comment type="caution">
    <text evidence="1">The sequence shown here is derived from an EMBL/GenBank/DDBJ whole genome shotgun (WGS) entry which is preliminary data.</text>
</comment>
<evidence type="ECO:0008006" key="3">
    <source>
        <dbReference type="Google" id="ProtNLM"/>
    </source>
</evidence>
<organism evidence="1 2">
    <name type="scientific">Candidatus Roizmanbacteria bacterium CG_4_10_14_0_2_um_filter_36_35</name>
    <dbReference type="NCBI Taxonomy" id="1974822"/>
    <lineage>
        <taxon>Bacteria</taxon>
        <taxon>Candidatus Roizmaniibacteriota</taxon>
    </lineage>
</organism>
<proteinExistence type="predicted"/>
<accession>A0A2M7UCB8</accession>
<reference evidence="2" key="1">
    <citation type="submission" date="2017-09" db="EMBL/GenBank/DDBJ databases">
        <title>Depth-based differentiation of microbial function through sediment-hosted aquifers and enrichment of novel symbionts in the deep terrestrial subsurface.</title>
        <authorList>
            <person name="Probst A.J."/>
            <person name="Ladd B."/>
            <person name="Jarett J.K."/>
            <person name="Geller-Mcgrath D.E."/>
            <person name="Sieber C.M.K."/>
            <person name="Emerson J.B."/>
            <person name="Anantharaman K."/>
            <person name="Thomas B.C."/>
            <person name="Malmstrom R."/>
            <person name="Stieglmeier M."/>
            <person name="Klingl A."/>
            <person name="Woyke T."/>
            <person name="Ryan C.M."/>
            <person name="Banfield J.F."/>
        </authorList>
    </citation>
    <scope>NUCLEOTIDE SEQUENCE [LARGE SCALE GENOMIC DNA]</scope>
</reference>
<gene>
    <name evidence="1" type="ORF">COY13_00345</name>
</gene>
<name>A0A2M7UCB8_9BACT</name>
<dbReference type="Proteomes" id="UP000230177">
    <property type="component" value="Unassembled WGS sequence"/>
</dbReference>
<dbReference type="Pfam" id="PF08843">
    <property type="entry name" value="AbiEii"/>
    <property type="match status" value="1"/>
</dbReference>
<dbReference type="Gene3D" id="3.10.450.620">
    <property type="entry name" value="JHP933, nucleotidyltransferase-like core domain"/>
    <property type="match status" value="1"/>
</dbReference>
<protein>
    <recommendedName>
        <fullName evidence="3">Nucleotidyl transferase AbiEii/AbiGii toxin family protein</fullName>
    </recommendedName>
</protein>